<comment type="caution">
    <text evidence="1">The sequence shown here is derived from an EMBL/GenBank/DDBJ whole genome shotgun (WGS) entry which is preliminary data.</text>
</comment>
<evidence type="ECO:0000313" key="1">
    <source>
        <dbReference type="EMBL" id="MDH6193454.1"/>
    </source>
</evidence>
<keyword evidence="2" id="KW-1185">Reference proteome</keyword>
<evidence type="ECO:0000313" key="2">
    <source>
        <dbReference type="Proteomes" id="UP001160130"/>
    </source>
</evidence>
<organism evidence="1 2">
    <name type="scientific">Mycolicibacterium frederiksbergense</name>
    <dbReference type="NCBI Taxonomy" id="117567"/>
    <lineage>
        <taxon>Bacteria</taxon>
        <taxon>Bacillati</taxon>
        <taxon>Actinomycetota</taxon>
        <taxon>Actinomycetes</taxon>
        <taxon>Mycobacteriales</taxon>
        <taxon>Mycobacteriaceae</taxon>
        <taxon>Mycolicibacterium</taxon>
    </lineage>
</organism>
<dbReference type="EMBL" id="JARXVE010000001">
    <property type="protein sequence ID" value="MDH6193454.1"/>
    <property type="molecule type" value="Genomic_DNA"/>
</dbReference>
<proteinExistence type="predicted"/>
<gene>
    <name evidence="1" type="ORF">M2272_000075</name>
</gene>
<reference evidence="1 2" key="1">
    <citation type="submission" date="2023-04" db="EMBL/GenBank/DDBJ databases">
        <title>Forest soil microbial communities from Buena Vista Peninsula, Colon Province, Panama.</title>
        <authorList>
            <person name="Bouskill N."/>
        </authorList>
    </citation>
    <scope>NUCLEOTIDE SEQUENCE [LARGE SCALE GENOMIC DNA]</scope>
    <source>
        <strain evidence="1 2">AC80</strain>
    </source>
</reference>
<protein>
    <submittedName>
        <fullName evidence="1">Uncharacterized protein</fullName>
    </submittedName>
</protein>
<dbReference type="RefSeq" id="WP_280830167.1">
    <property type="nucleotide sequence ID" value="NZ_JARXVE010000001.1"/>
</dbReference>
<dbReference type="Proteomes" id="UP001160130">
    <property type="component" value="Unassembled WGS sequence"/>
</dbReference>
<sequence length="117" mass="13443">MSAYHQIFIRTNKSEQDLIRDLGFAASTAINPVHRNEIAYGDRMPNGVIEVELHHDFDDDFGMKFSSYPTVVTVRELNADKTREEQLARTIFEKLRIIGGYELLLAFDLQRLVLQTG</sequence>
<name>A0ABT6KRU4_9MYCO</name>
<accession>A0ABT6KRU4</accession>